<evidence type="ECO:0000259" key="1">
    <source>
        <dbReference type="PROSITE" id="PS50280"/>
    </source>
</evidence>
<dbReference type="SUPFAM" id="SSF82199">
    <property type="entry name" value="SET domain"/>
    <property type="match status" value="1"/>
</dbReference>
<dbReference type="GO" id="GO:0016279">
    <property type="term" value="F:protein-lysine N-methyltransferase activity"/>
    <property type="evidence" value="ECO:0007669"/>
    <property type="project" value="TreeGrafter"/>
</dbReference>
<dbReference type="CDD" id="cd10527">
    <property type="entry name" value="SET_LSMT"/>
    <property type="match status" value="1"/>
</dbReference>
<accession>M5G0Y1</accession>
<dbReference type="OrthoDB" id="441812at2759"/>
<dbReference type="GeneID" id="63685014"/>
<organism evidence="2 3">
    <name type="scientific">Dacryopinax primogenitus (strain DJM 731)</name>
    <name type="common">Brown rot fungus</name>
    <dbReference type="NCBI Taxonomy" id="1858805"/>
    <lineage>
        <taxon>Eukaryota</taxon>
        <taxon>Fungi</taxon>
        <taxon>Dikarya</taxon>
        <taxon>Basidiomycota</taxon>
        <taxon>Agaricomycotina</taxon>
        <taxon>Dacrymycetes</taxon>
        <taxon>Dacrymycetales</taxon>
        <taxon>Dacrymycetaceae</taxon>
        <taxon>Dacryopinax</taxon>
    </lineage>
</organism>
<dbReference type="PANTHER" id="PTHR13271">
    <property type="entry name" value="UNCHARACTERIZED PUTATIVE METHYLTRANSFERASE"/>
    <property type="match status" value="1"/>
</dbReference>
<keyword evidence="3" id="KW-1185">Reference proteome</keyword>
<dbReference type="InterPro" id="IPR046341">
    <property type="entry name" value="SET_dom_sf"/>
</dbReference>
<evidence type="ECO:0000313" key="3">
    <source>
        <dbReference type="Proteomes" id="UP000030653"/>
    </source>
</evidence>
<dbReference type="OMA" id="HAYSLVC"/>
<dbReference type="AlphaFoldDB" id="M5G0Y1"/>
<proteinExistence type="predicted"/>
<dbReference type="RefSeq" id="XP_040630800.1">
    <property type="nucleotide sequence ID" value="XM_040769952.1"/>
</dbReference>
<dbReference type="InterPro" id="IPR050600">
    <property type="entry name" value="SETD3_SETD6_MTase"/>
</dbReference>
<dbReference type="Proteomes" id="UP000030653">
    <property type="component" value="Unassembled WGS sequence"/>
</dbReference>
<evidence type="ECO:0000313" key="2">
    <source>
        <dbReference type="EMBL" id="EJU03906.1"/>
    </source>
</evidence>
<reference evidence="2 3" key="1">
    <citation type="journal article" date="2012" name="Science">
        <title>The Paleozoic origin of enzymatic lignin decomposition reconstructed from 31 fungal genomes.</title>
        <authorList>
            <person name="Floudas D."/>
            <person name="Binder M."/>
            <person name="Riley R."/>
            <person name="Barry K."/>
            <person name="Blanchette R.A."/>
            <person name="Henrissat B."/>
            <person name="Martinez A.T."/>
            <person name="Otillar R."/>
            <person name="Spatafora J.W."/>
            <person name="Yadav J.S."/>
            <person name="Aerts A."/>
            <person name="Benoit I."/>
            <person name="Boyd A."/>
            <person name="Carlson A."/>
            <person name="Copeland A."/>
            <person name="Coutinho P.M."/>
            <person name="de Vries R.P."/>
            <person name="Ferreira P."/>
            <person name="Findley K."/>
            <person name="Foster B."/>
            <person name="Gaskell J."/>
            <person name="Glotzer D."/>
            <person name="Gorecki P."/>
            <person name="Heitman J."/>
            <person name="Hesse C."/>
            <person name="Hori C."/>
            <person name="Igarashi K."/>
            <person name="Jurgens J.A."/>
            <person name="Kallen N."/>
            <person name="Kersten P."/>
            <person name="Kohler A."/>
            <person name="Kuees U."/>
            <person name="Kumar T.K.A."/>
            <person name="Kuo A."/>
            <person name="LaButti K."/>
            <person name="Larrondo L.F."/>
            <person name="Lindquist E."/>
            <person name="Ling A."/>
            <person name="Lombard V."/>
            <person name="Lucas S."/>
            <person name="Lundell T."/>
            <person name="Martin R."/>
            <person name="McLaughlin D.J."/>
            <person name="Morgenstern I."/>
            <person name="Morin E."/>
            <person name="Murat C."/>
            <person name="Nagy L.G."/>
            <person name="Nolan M."/>
            <person name="Ohm R.A."/>
            <person name="Patyshakuliyeva A."/>
            <person name="Rokas A."/>
            <person name="Ruiz-Duenas F.J."/>
            <person name="Sabat G."/>
            <person name="Salamov A."/>
            <person name="Samejima M."/>
            <person name="Schmutz J."/>
            <person name="Slot J.C."/>
            <person name="St John F."/>
            <person name="Stenlid J."/>
            <person name="Sun H."/>
            <person name="Sun S."/>
            <person name="Syed K."/>
            <person name="Tsang A."/>
            <person name="Wiebenga A."/>
            <person name="Young D."/>
            <person name="Pisabarro A."/>
            <person name="Eastwood D.C."/>
            <person name="Martin F."/>
            <person name="Cullen D."/>
            <person name="Grigoriev I.V."/>
            <person name="Hibbett D.S."/>
        </authorList>
    </citation>
    <scope>NUCLEOTIDE SEQUENCE [LARGE SCALE GENOMIC DNA]</scope>
    <source>
        <strain evidence="2 3">DJM-731 SS1</strain>
    </source>
</reference>
<dbReference type="InterPro" id="IPR001214">
    <property type="entry name" value="SET_dom"/>
</dbReference>
<gene>
    <name evidence="2" type="ORF">DACRYDRAFT_115206</name>
</gene>
<dbReference type="HOGENOM" id="CLU_023001_0_0_1"/>
<dbReference type="Gene3D" id="3.90.1410.10">
    <property type="entry name" value="set domain protein methyltransferase, domain 1"/>
    <property type="match status" value="1"/>
</dbReference>
<sequence length="492" mass="54549">MTPSSSSSSSQLSTFLQWLSSNNVHIDPRIQIVHTPKTGYTVQALSDIPYGVRVSKTPKSAVLSVRNCTLSDTLWPFLKPLEPNIALSIALLSEQLLGRDSRFWGYLQSLPEEADIALFWKLKGQDGEEALLWLQNTEVSAILRTSLLADLDRTYTQVVRPALAQWSPTIDRFRKAYSLVSSRAFQVDSWHGVGLVPVADAFNHSEENGVFMETDFAVCTQCGSLGPCAHPEHTPPHSSPWDEPMTCDMVTYAPLKAGEEVFNSYDEKGLGNAKLLVWYGFLLEGNGEDRIGFEREVEGVLRVGGGEGEGEGEWSGKRWEEVRDVAAGFGEELEELEAVVTPSEWVEVGEEEDETEPGSSWIDAEGRVSLALFLLLFARNSTEERDIATHLHLVISVMKLLDQPGEKETVLAGIPSAVLKTLKGVAKDVQRLCASKMENMYRPELTTSDLAAMLDTHLGPRTKLAVSYVVTERLMLETCSKRWQDLAESLNE</sequence>
<dbReference type="PANTHER" id="PTHR13271:SF34">
    <property type="entry name" value="N-LYSINE METHYLTRANSFERASE SETD6"/>
    <property type="match status" value="1"/>
</dbReference>
<dbReference type="PROSITE" id="PS50280">
    <property type="entry name" value="SET"/>
    <property type="match status" value="1"/>
</dbReference>
<dbReference type="STRING" id="1858805.M5G0Y1"/>
<name>M5G0Y1_DACPD</name>
<feature type="domain" description="SET" evidence="1">
    <location>
        <begin position="28"/>
        <end position="266"/>
    </location>
</feature>
<dbReference type="EMBL" id="JH795859">
    <property type="protein sequence ID" value="EJU03906.1"/>
    <property type="molecule type" value="Genomic_DNA"/>
</dbReference>
<protein>
    <submittedName>
        <fullName evidence="2">SET domain-containing protein</fullName>
    </submittedName>
</protein>
<dbReference type="GO" id="GO:0005634">
    <property type="term" value="C:nucleus"/>
    <property type="evidence" value="ECO:0007669"/>
    <property type="project" value="TreeGrafter"/>
</dbReference>